<dbReference type="PANTHER" id="PTHR46573">
    <property type="entry name" value="WD REPEAT, SAM AND U-BOX DOMAIN-CONTAINING PROTEIN 1"/>
    <property type="match status" value="1"/>
</dbReference>
<organism evidence="2">
    <name type="scientific">Arcella intermedia</name>
    <dbReference type="NCBI Taxonomy" id="1963864"/>
    <lineage>
        <taxon>Eukaryota</taxon>
        <taxon>Amoebozoa</taxon>
        <taxon>Tubulinea</taxon>
        <taxon>Elardia</taxon>
        <taxon>Arcellinida</taxon>
        <taxon>Sphaerothecina</taxon>
        <taxon>Arcellidae</taxon>
        <taxon>Arcella</taxon>
    </lineage>
</organism>
<dbReference type="PROSITE" id="PS51698">
    <property type="entry name" value="U_BOX"/>
    <property type="match status" value="1"/>
</dbReference>
<dbReference type="EMBL" id="GIBP01001951">
    <property type="protein sequence ID" value="NDV30920.1"/>
    <property type="molecule type" value="Transcribed_RNA"/>
</dbReference>
<dbReference type="AlphaFoldDB" id="A0A6B2L1U2"/>
<dbReference type="PANTHER" id="PTHR46573:SF1">
    <property type="entry name" value="WD REPEAT, SAM AND U-BOX DOMAIN-CONTAINING PROTEIN 1"/>
    <property type="match status" value="1"/>
</dbReference>
<dbReference type="SMART" id="SM00504">
    <property type="entry name" value="Ubox"/>
    <property type="match status" value="1"/>
</dbReference>
<feature type="domain" description="U-box" evidence="1">
    <location>
        <begin position="370"/>
        <end position="442"/>
    </location>
</feature>
<proteinExistence type="predicted"/>
<sequence>MIHVSPSDFQCDWFLEVTFGKKVPSGSILEVCEGLNSENVVDILKQNHKIPYSFLRTHVRPLPDEAKDLIALYTPIDVLIWWHEELQTPKVDEIIRARLLDGEVPKFTYGKLMERLLYFKRNRISFYDLIIPIAENRLRSIELLLEPPVAVFGDGSYSMDVAIRTATIIASVLTILTGAELKFFNVVTVEPPCYPANVTDVIEVAEKVAADGLTAPAAALWPYYVAKKPVKFFVIVTDEVENGKFNGKWFFPDLYRHYYEEVYPAKPVFVSFLENPNVKGRMVTALENMGIEVLQFRLDGKRPDLTKMDTLLGLLSSESSHFPYQISELAKVFMENEFKGLVHRITNPPQKPKPQQQQQEVQKRILSFADIPTHFCCPITHDLMEEPVMSPSGHTYERAAIMEHLKKSSTDPLTNEPLNTADLRPNRALRDAIQEFCKKHNQ</sequence>
<name>A0A6B2L1U2_9EUKA</name>
<dbReference type="Gene3D" id="3.30.40.10">
    <property type="entry name" value="Zinc/RING finger domain, C3HC4 (zinc finger)"/>
    <property type="match status" value="1"/>
</dbReference>
<dbReference type="SUPFAM" id="SSF57850">
    <property type="entry name" value="RING/U-box"/>
    <property type="match status" value="1"/>
</dbReference>
<evidence type="ECO:0000313" key="2">
    <source>
        <dbReference type="EMBL" id="NDV30920.1"/>
    </source>
</evidence>
<dbReference type="Pfam" id="PF04564">
    <property type="entry name" value="U-box"/>
    <property type="match status" value="1"/>
</dbReference>
<dbReference type="GO" id="GO:0016567">
    <property type="term" value="P:protein ubiquitination"/>
    <property type="evidence" value="ECO:0007669"/>
    <property type="project" value="InterPro"/>
</dbReference>
<accession>A0A6B2L1U2</accession>
<reference evidence="2" key="1">
    <citation type="journal article" date="2020" name="J. Eukaryot. Microbiol.">
        <title>De novo Sequencing, Assembly and Annotation of the Transcriptome for the Free-Living Testate Amoeba Arcella intermedia.</title>
        <authorList>
            <person name="Ribeiro G.M."/>
            <person name="Porfirio-Sousa A.L."/>
            <person name="Maurer-Alcala X.X."/>
            <person name="Katz L.A."/>
            <person name="Lahr D.J.G."/>
        </authorList>
    </citation>
    <scope>NUCLEOTIDE SEQUENCE</scope>
</reference>
<protein>
    <recommendedName>
        <fullName evidence="1">U-box domain-containing protein</fullName>
    </recommendedName>
</protein>
<evidence type="ECO:0000259" key="1">
    <source>
        <dbReference type="PROSITE" id="PS51698"/>
    </source>
</evidence>
<dbReference type="InterPro" id="IPR013083">
    <property type="entry name" value="Znf_RING/FYVE/PHD"/>
</dbReference>
<dbReference type="GO" id="GO:0004842">
    <property type="term" value="F:ubiquitin-protein transferase activity"/>
    <property type="evidence" value="ECO:0007669"/>
    <property type="project" value="InterPro"/>
</dbReference>
<dbReference type="InterPro" id="IPR052085">
    <property type="entry name" value="WD-SAM-U-box"/>
</dbReference>
<dbReference type="InterPro" id="IPR003613">
    <property type="entry name" value="Ubox_domain"/>
</dbReference>